<keyword evidence="1" id="KW-0934">Plastid</keyword>
<protein>
    <submittedName>
        <fullName evidence="1">Uncharacterized protein</fullName>
    </submittedName>
</protein>
<name>A0A1Z1MDY4_9FLOR</name>
<dbReference type="AlphaFoldDB" id="A0A1Z1MDY4"/>
<accession>A0A1Z1MDY4</accession>
<sequence length="62" mass="7384">MESNIKHINLDQYHEDYIHDNSVSYSHSVEEIELPVGIPFIYLDETIDYYADCNNRKSNYNN</sequence>
<reference evidence="1" key="1">
    <citation type="journal article" date="2017" name="J. Phycol.">
        <title>Analysis of chloroplast genomes and a supermatrix inform reclassification of the Rhodomelaceae (Rhodophyta).</title>
        <authorList>
            <person name="Diaz-Tapia P."/>
            <person name="Maggs C.A."/>
            <person name="West J.A."/>
            <person name="Verbruggen H."/>
        </authorList>
    </citation>
    <scope>NUCLEOTIDE SEQUENCE</scope>
    <source>
        <strain evidence="1">PD745</strain>
    </source>
</reference>
<evidence type="ECO:0000313" key="1">
    <source>
        <dbReference type="EMBL" id="ARW64129.1"/>
    </source>
</evidence>
<geneLocation type="chloroplast" evidence="1"/>
<gene>
    <name evidence="1" type="primary">ConsOrf1</name>
</gene>
<organism evidence="1">
    <name type="scientific">Chondria sp.</name>
    <name type="common">in: red algae</name>
    <dbReference type="NCBI Taxonomy" id="1982705"/>
    <lineage>
        <taxon>Eukaryota</taxon>
        <taxon>Rhodophyta</taxon>
        <taxon>Florideophyceae</taxon>
        <taxon>Rhodymeniophycidae</taxon>
        <taxon>Ceramiales</taxon>
        <taxon>Rhodomelaceae</taxon>
        <taxon>Chondrieae</taxon>
        <taxon>Chondria</taxon>
    </lineage>
</organism>
<keyword evidence="1" id="KW-0150">Chloroplast</keyword>
<dbReference type="EMBL" id="MF101431">
    <property type="protein sequence ID" value="ARW64129.1"/>
    <property type="molecule type" value="Genomic_DNA"/>
</dbReference>
<proteinExistence type="predicted"/>